<keyword evidence="1" id="KW-0732">Signal</keyword>
<name>A0ABU5VZ69_9BACT</name>
<evidence type="ECO:0000256" key="1">
    <source>
        <dbReference type="SAM" id="SignalP"/>
    </source>
</evidence>
<organism evidence="2 3">
    <name type="scientific">Bacteriovorax antarcticus</name>
    <dbReference type="NCBI Taxonomy" id="3088717"/>
    <lineage>
        <taxon>Bacteria</taxon>
        <taxon>Pseudomonadati</taxon>
        <taxon>Bdellovibrionota</taxon>
        <taxon>Bacteriovoracia</taxon>
        <taxon>Bacteriovoracales</taxon>
        <taxon>Bacteriovoracaceae</taxon>
        <taxon>Bacteriovorax</taxon>
    </lineage>
</organism>
<proteinExistence type="predicted"/>
<keyword evidence="3" id="KW-1185">Reference proteome</keyword>
<dbReference type="RefSeq" id="WP_323577277.1">
    <property type="nucleotide sequence ID" value="NZ_JAYGJQ010000002.1"/>
</dbReference>
<keyword evidence="2" id="KW-0378">Hydrolase</keyword>
<dbReference type="Proteomes" id="UP001302274">
    <property type="component" value="Unassembled WGS sequence"/>
</dbReference>
<feature type="chain" id="PRO_5045647732" evidence="1">
    <location>
        <begin position="19"/>
        <end position="221"/>
    </location>
</feature>
<reference evidence="2 3" key="1">
    <citation type="submission" date="2023-11" db="EMBL/GenBank/DDBJ databases">
        <title>A Novel Polar Bacteriovorax (B. antarcticus) Isolated from the Biocrust in Antarctica.</title>
        <authorList>
            <person name="Mun W."/>
            <person name="Choi S.Y."/>
            <person name="Mitchell R.J."/>
        </authorList>
    </citation>
    <scope>NUCLEOTIDE SEQUENCE [LARGE SCALE GENOMIC DNA]</scope>
    <source>
        <strain evidence="2 3">PP10</strain>
    </source>
</reference>
<gene>
    <name evidence="2" type="ORF">SHI21_13930</name>
</gene>
<dbReference type="SUPFAM" id="SSF52266">
    <property type="entry name" value="SGNH hydrolase"/>
    <property type="match status" value="1"/>
</dbReference>
<accession>A0ABU5VZ69</accession>
<sequence>MKITLLAILSMISTAALSAVNPTILYVGDSHSYGKLGVTIEKNLSTISDRIILEASCGATPSTWLGNNKFEKTVCGFWKKDGKEEVRSQEHQTPKFADELAKYRPDVTIVQLGTNIAVNAPKSATKSIVAMMNAIESEDSICIWIGPPDANSKVVTRERLKETNALLSELAKANKCFYIDSLKLTSFPANNKEGIHYPPSLSAEWGGKVSLELLKILGSDH</sequence>
<protein>
    <submittedName>
        <fullName evidence="2">SGNH/GDSL hydrolase family protein</fullName>
        <ecNumber evidence="2">3.1.-.-</ecNumber>
    </submittedName>
</protein>
<dbReference type="EMBL" id="JAYGJQ010000002">
    <property type="protein sequence ID" value="MEA9357320.1"/>
    <property type="molecule type" value="Genomic_DNA"/>
</dbReference>
<feature type="signal peptide" evidence="1">
    <location>
        <begin position="1"/>
        <end position="18"/>
    </location>
</feature>
<dbReference type="Gene3D" id="3.40.50.1110">
    <property type="entry name" value="SGNH hydrolase"/>
    <property type="match status" value="1"/>
</dbReference>
<dbReference type="EC" id="3.1.-.-" evidence="2"/>
<evidence type="ECO:0000313" key="2">
    <source>
        <dbReference type="EMBL" id="MEA9357320.1"/>
    </source>
</evidence>
<comment type="caution">
    <text evidence="2">The sequence shown here is derived from an EMBL/GenBank/DDBJ whole genome shotgun (WGS) entry which is preliminary data.</text>
</comment>
<dbReference type="GO" id="GO:0016787">
    <property type="term" value="F:hydrolase activity"/>
    <property type="evidence" value="ECO:0007669"/>
    <property type="project" value="UniProtKB-KW"/>
</dbReference>
<evidence type="ECO:0000313" key="3">
    <source>
        <dbReference type="Proteomes" id="UP001302274"/>
    </source>
</evidence>
<dbReference type="InterPro" id="IPR036514">
    <property type="entry name" value="SGNH_hydro_sf"/>
</dbReference>